<evidence type="ECO:0000256" key="1">
    <source>
        <dbReference type="SAM" id="Phobius"/>
    </source>
</evidence>
<comment type="caution">
    <text evidence="2">The sequence shown here is derived from an EMBL/GenBank/DDBJ whole genome shotgun (WGS) entry which is preliminary data.</text>
</comment>
<organism evidence="2 3">
    <name type="scientific">Oenococcus oeni ATCC BAA-1163</name>
    <dbReference type="NCBI Taxonomy" id="379360"/>
    <lineage>
        <taxon>Bacteria</taxon>
        <taxon>Bacillati</taxon>
        <taxon>Bacillota</taxon>
        <taxon>Bacilli</taxon>
        <taxon>Lactobacillales</taxon>
        <taxon>Lactobacillaceae</taxon>
        <taxon>Oenococcus</taxon>
    </lineage>
</organism>
<dbReference type="EMBL" id="AAUV01000048">
    <property type="protein sequence ID" value="EAV39549.1"/>
    <property type="molecule type" value="Genomic_DNA"/>
</dbReference>
<evidence type="ECO:0008006" key="4">
    <source>
        <dbReference type="Google" id="ProtNLM"/>
    </source>
</evidence>
<accession>A0NIW7</accession>
<keyword evidence="1" id="KW-0472">Membrane</keyword>
<dbReference type="Proteomes" id="UP000003346">
    <property type="component" value="Unassembled WGS sequence"/>
</dbReference>
<evidence type="ECO:0000313" key="3">
    <source>
        <dbReference type="Proteomes" id="UP000003346"/>
    </source>
</evidence>
<name>A0NIW7_OENOE</name>
<protein>
    <recommendedName>
        <fullName evidence="4">PepSY domain-containing protein</fullName>
    </recommendedName>
</protein>
<gene>
    <name evidence="2" type="ORF">OENOO_53026</name>
</gene>
<feature type="transmembrane region" description="Helical" evidence="1">
    <location>
        <begin position="47"/>
        <end position="65"/>
    </location>
</feature>
<keyword evidence="1" id="KW-1133">Transmembrane helix</keyword>
<evidence type="ECO:0000313" key="2">
    <source>
        <dbReference type="EMBL" id="EAV39549.1"/>
    </source>
</evidence>
<sequence>MFQKTSLAPRELKKSSMCLNYNRQQAYFYLKTKNNIIICMNKKHKNLIAATAGFLVGSGISIFIAKKIKENNADQILETVKETLSAQGTVSNAWINSERISGEHYGTRTIYNGGANITSDQGETKSIDFIADADTGELFKLEVVD</sequence>
<reference evidence="2 3" key="1">
    <citation type="submission" date="2006-11" db="EMBL/GenBank/DDBJ databases">
        <authorList>
            <consortium name="Laboratoire de Microbiologie (Universite Bourgogne)"/>
            <consortium name="GENOME Express"/>
            <consortium name="UMR Oenologie Ampelologie (Universite Bordeaux 2)"/>
            <person name="Guzzo J."/>
        </authorList>
    </citation>
    <scope>NUCLEOTIDE SEQUENCE [LARGE SCALE GENOMIC DNA]</scope>
    <source>
        <strain evidence="2 3">ATCC BAA-1163</strain>
    </source>
</reference>
<dbReference type="AlphaFoldDB" id="A0NIW7"/>
<dbReference type="HOGENOM" id="CLU_149310_0_0_9"/>
<proteinExistence type="predicted"/>
<keyword evidence="1" id="KW-0812">Transmembrane</keyword>